<gene>
    <name evidence="1" type="ORF">CWN47_22775</name>
</gene>
<accession>A0A2N4YWP7</accession>
<dbReference type="Gene3D" id="3.40.50.300">
    <property type="entry name" value="P-loop containing nucleotide triphosphate hydrolases"/>
    <property type="match status" value="1"/>
</dbReference>
<dbReference type="InterPro" id="IPR008571">
    <property type="entry name" value="HerA-like"/>
</dbReference>
<feature type="non-terminal residue" evidence="1">
    <location>
        <position position="1"/>
    </location>
</feature>
<dbReference type="SUPFAM" id="SSF52540">
    <property type="entry name" value="P-loop containing nucleoside triphosphate hydrolases"/>
    <property type="match status" value="1"/>
</dbReference>
<sequence length="176" mass="20428">RYRRLYNKSLPTVLVAEEAHTFIKRYREDSENQDVAAVCCQVFEKIAREGRKFGLGMVISSQRPSELSPTVLSQCNTFLLHRISNDKDQEQVHKMVPDNLRGLLRELPSLPSQHAILMGWASELPVLVKMKNLTKEQQPHSDDPDFWDVWTRKDADGKLVERTANWEAVVKEWQQN</sequence>
<evidence type="ECO:0000313" key="1">
    <source>
        <dbReference type="EMBL" id="PLM92285.1"/>
    </source>
</evidence>
<reference evidence="1 2" key="1">
    <citation type="submission" date="2017-11" db="EMBL/GenBank/DDBJ databases">
        <authorList>
            <person name="Han C.G."/>
        </authorList>
    </citation>
    <scope>NUCLEOTIDE SEQUENCE [LARGE SCALE GENOMIC DNA]</scope>
    <source>
        <strain evidence="1 2">A8</strain>
    </source>
</reference>
<dbReference type="PANTHER" id="PTHR42957">
    <property type="entry name" value="HELICASE MJ1565-RELATED"/>
    <property type="match status" value="1"/>
</dbReference>
<dbReference type="AlphaFoldDB" id="A0A2N4YWP7"/>
<organism evidence="1 2">
    <name type="scientific">Klebsiella variicola</name>
    <dbReference type="NCBI Taxonomy" id="244366"/>
    <lineage>
        <taxon>Bacteria</taxon>
        <taxon>Pseudomonadati</taxon>
        <taxon>Pseudomonadota</taxon>
        <taxon>Gammaproteobacteria</taxon>
        <taxon>Enterobacterales</taxon>
        <taxon>Enterobacteriaceae</taxon>
        <taxon>Klebsiella/Raoultella group</taxon>
        <taxon>Klebsiella</taxon>
        <taxon>Klebsiella pneumoniae complex</taxon>
    </lineage>
</organism>
<name>A0A2N4YWP7_KLEVA</name>
<evidence type="ECO:0000313" key="2">
    <source>
        <dbReference type="Proteomes" id="UP000234412"/>
    </source>
</evidence>
<dbReference type="PANTHER" id="PTHR42957:SF1">
    <property type="entry name" value="HELICASE MJ1565-RELATED"/>
    <property type="match status" value="1"/>
</dbReference>
<comment type="caution">
    <text evidence="1">The sequence shown here is derived from an EMBL/GenBank/DDBJ whole genome shotgun (WGS) entry which is preliminary data.</text>
</comment>
<proteinExistence type="predicted"/>
<protein>
    <submittedName>
        <fullName evidence="1">ATPase</fullName>
    </submittedName>
</protein>
<dbReference type="EMBL" id="PIDP01000978">
    <property type="protein sequence ID" value="PLM92285.1"/>
    <property type="molecule type" value="Genomic_DNA"/>
</dbReference>
<dbReference type="InterPro" id="IPR027417">
    <property type="entry name" value="P-loop_NTPase"/>
</dbReference>
<dbReference type="Proteomes" id="UP000234412">
    <property type="component" value="Unassembled WGS sequence"/>
</dbReference>
<reference evidence="1 2" key="2">
    <citation type="submission" date="2018-01" db="EMBL/GenBank/DDBJ databases">
        <title>Genomic study of Klebsiella pneumoniae.</title>
        <authorList>
            <person name="Yang Y."/>
            <person name="Bicalho R."/>
        </authorList>
    </citation>
    <scope>NUCLEOTIDE SEQUENCE [LARGE SCALE GENOMIC DNA]</scope>
    <source>
        <strain evidence="1 2">A8</strain>
    </source>
</reference>